<gene>
    <name evidence="1" type="ORF">NCTC10283_00367</name>
</gene>
<protein>
    <submittedName>
        <fullName evidence="1">Uncharacterized protein</fullName>
    </submittedName>
</protein>
<reference evidence="1 2" key="1">
    <citation type="submission" date="2018-06" db="EMBL/GenBank/DDBJ databases">
        <authorList>
            <consortium name="Pathogen Informatics"/>
            <person name="Doyle S."/>
        </authorList>
    </citation>
    <scope>NUCLEOTIDE SEQUENCE [LARGE SCALE GENOMIC DNA]</scope>
    <source>
        <strain evidence="1 2">NCTC10283</strain>
    </source>
</reference>
<keyword evidence="2" id="KW-1185">Reference proteome</keyword>
<proteinExistence type="predicted"/>
<evidence type="ECO:0000313" key="2">
    <source>
        <dbReference type="Proteomes" id="UP000254209"/>
    </source>
</evidence>
<sequence>MQENDLDWENLDDALAQFDGVVVEEGVDVAEVEDDNCAGGACKI</sequence>
<dbReference type="AlphaFoldDB" id="A0A376BM37"/>
<organism evidence="1 2">
    <name type="scientific">Alysiella crassa</name>
    <dbReference type="NCBI Taxonomy" id="153491"/>
    <lineage>
        <taxon>Bacteria</taxon>
        <taxon>Pseudomonadati</taxon>
        <taxon>Pseudomonadota</taxon>
        <taxon>Betaproteobacteria</taxon>
        <taxon>Neisseriales</taxon>
        <taxon>Neisseriaceae</taxon>
        <taxon>Alysiella</taxon>
    </lineage>
</organism>
<evidence type="ECO:0000313" key="1">
    <source>
        <dbReference type="EMBL" id="SSY70284.1"/>
    </source>
</evidence>
<dbReference type="Proteomes" id="UP000254209">
    <property type="component" value="Unassembled WGS sequence"/>
</dbReference>
<dbReference type="RefSeq" id="WP_280517545.1">
    <property type="nucleotide sequence ID" value="NZ_CP091519.2"/>
</dbReference>
<name>A0A376BM37_9NEIS</name>
<accession>A0A376BM37</accession>
<dbReference type="EMBL" id="UFSO01000002">
    <property type="protein sequence ID" value="SSY70284.1"/>
    <property type="molecule type" value="Genomic_DNA"/>
</dbReference>